<keyword evidence="5 11" id="KW-0418">Kinase</keyword>
<dbReference type="AlphaFoldDB" id="A0A067D5I5"/>
<comment type="catalytic activity">
    <reaction evidence="7">
        <text>L-threonyl-[protein] + ATP = O-phospho-L-threonyl-[protein] + ADP + H(+)</text>
        <dbReference type="Rhea" id="RHEA:46608"/>
        <dbReference type="Rhea" id="RHEA-COMP:11060"/>
        <dbReference type="Rhea" id="RHEA-COMP:11605"/>
        <dbReference type="ChEBI" id="CHEBI:15378"/>
        <dbReference type="ChEBI" id="CHEBI:30013"/>
        <dbReference type="ChEBI" id="CHEBI:30616"/>
        <dbReference type="ChEBI" id="CHEBI:61977"/>
        <dbReference type="ChEBI" id="CHEBI:456216"/>
        <dbReference type="EC" id="2.7.11.1"/>
    </reaction>
</comment>
<comment type="catalytic activity">
    <reaction evidence="8">
        <text>L-seryl-[protein] + ATP = O-phospho-L-seryl-[protein] + ADP + H(+)</text>
        <dbReference type="Rhea" id="RHEA:17989"/>
        <dbReference type="Rhea" id="RHEA-COMP:9863"/>
        <dbReference type="Rhea" id="RHEA-COMP:11604"/>
        <dbReference type="ChEBI" id="CHEBI:15378"/>
        <dbReference type="ChEBI" id="CHEBI:29999"/>
        <dbReference type="ChEBI" id="CHEBI:30616"/>
        <dbReference type="ChEBI" id="CHEBI:83421"/>
        <dbReference type="ChEBI" id="CHEBI:456216"/>
        <dbReference type="EC" id="2.7.11.1"/>
    </reaction>
</comment>
<dbReference type="PROSITE" id="PS00108">
    <property type="entry name" value="PROTEIN_KINASE_ST"/>
    <property type="match status" value="1"/>
</dbReference>
<dbReference type="STRING" id="695850.A0A067D5I5"/>
<dbReference type="RefSeq" id="XP_012194869.1">
    <property type="nucleotide sequence ID" value="XM_012339479.1"/>
</dbReference>
<dbReference type="PANTHER" id="PTHR44899:SF3">
    <property type="entry name" value="SERINE_THREONINE-PROTEIN KINASE NEK1"/>
    <property type="match status" value="1"/>
</dbReference>
<dbReference type="Proteomes" id="UP000030745">
    <property type="component" value="Unassembled WGS sequence"/>
</dbReference>
<dbReference type="InterPro" id="IPR008271">
    <property type="entry name" value="Ser/Thr_kinase_AS"/>
</dbReference>
<dbReference type="SUPFAM" id="SSF56112">
    <property type="entry name" value="Protein kinase-like (PK-like)"/>
    <property type="match status" value="1"/>
</dbReference>
<dbReference type="Gene3D" id="1.10.510.10">
    <property type="entry name" value="Transferase(Phosphotransferase) domain 1"/>
    <property type="match status" value="1"/>
</dbReference>
<protein>
    <recommendedName>
        <fullName evidence="1">non-specific serine/threonine protein kinase</fullName>
        <ecNumber evidence="1">2.7.11.1</ecNumber>
    </recommendedName>
</protein>
<dbReference type="OMA" id="CLASCDH"/>
<evidence type="ECO:0000256" key="6">
    <source>
        <dbReference type="ARBA" id="ARBA00022840"/>
    </source>
</evidence>
<dbReference type="EMBL" id="KK583191">
    <property type="protein sequence ID" value="KDO33981.1"/>
    <property type="molecule type" value="Genomic_DNA"/>
</dbReference>
<dbReference type="Pfam" id="PF00069">
    <property type="entry name" value="Pkinase"/>
    <property type="match status" value="1"/>
</dbReference>
<evidence type="ECO:0000256" key="7">
    <source>
        <dbReference type="ARBA" id="ARBA00047899"/>
    </source>
</evidence>
<feature type="region of interest" description="Disordered" evidence="9">
    <location>
        <begin position="376"/>
        <end position="424"/>
    </location>
</feature>
<name>A0A067D5I5_SAPPC</name>
<dbReference type="InterPro" id="IPR000719">
    <property type="entry name" value="Prot_kinase_dom"/>
</dbReference>
<accession>A0A067D5I5</accession>
<dbReference type="GeneID" id="24123855"/>
<dbReference type="VEuPathDB" id="FungiDB:SPRG_01257"/>
<dbReference type="GO" id="GO:0005524">
    <property type="term" value="F:ATP binding"/>
    <property type="evidence" value="ECO:0007669"/>
    <property type="project" value="UniProtKB-KW"/>
</dbReference>
<dbReference type="GO" id="GO:0004674">
    <property type="term" value="F:protein serine/threonine kinase activity"/>
    <property type="evidence" value="ECO:0007669"/>
    <property type="project" value="UniProtKB-KW"/>
</dbReference>
<gene>
    <name evidence="11" type="ORF">SPRG_01257</name>
</gene>
<keyword evidence="6" id="KW-0067">ATP-binding</keyword>
<reference evidence="11 12" key="1">
    <citation type="journal article" date="2013" name="PLoS Genet.">
        <title>Distinctive expansion of potential virulence genes in the genome of the oomycete fish pathogen Saprolegnia parasitica.</title>
        <authorList>
            <person name="Jiang R.H."/>
            <person name="de Bruijn I."/>
            <person name="Haas B.J."/>
            <person name="Belmonte R."/>
            <person name="Lobach L."/>
            <person name="Christie J."/>
            <person name="van den Ackerveken G."/>
            <person name="Bottin A."/>
            <person name="Bulone V."/>
            <person name="Diaz-Moreno S.M."/>
            <person name="Dumas B."/>
            <person name="Fan L."/>
            <person name="Gaulin E."/>
            <person name="Govers F."/>
            <person name="Grenville-Briggs L.J."/>
            <person name="Horner N.R."/>
            <person name="Levin J.Z."/>
            <person name="Mammella M."/>
            <person name="Meijer H.J."/>
            <person name="Morris P."/>
            <person name="Nusbaum C."/>
            <person name="Oome S."/>
            <person name="Phillips A.J."/>
            <person name="van Rooyen D."/>
            <person name="Rzeszutek E."/>
            <person name="Saraiva M."/>
            <person name="Secombes C.J."/>
            <person name="Seidl M.F."/>
            <person name="Snel B."/>
            <person name="Stassen J.H."/>
            <person name="Sykes S."/>
            <person name="Tripathy S."/>
            <person name="van den Berg H."/>
            <person name="Vega-Arreguin J.C."/>
            <person name="Wawra S."/>
            <person name="Young S.K."/>
            <person name="Zeng Q."/>
            <person name="Dieguez-Uribeondo J."/>
            <person name="Russ C."/>
            <person name="Tyler B.M."/>
            <person name="van West P."/>
        </authorList>
    </citation>
    <scope>NUCLEOTIDE SEQUENCE [LARGE SCALE GENOMIC DNA]</scope>
    <source>
        <strain evidence="11 12">CBS 223.65</strain>
    </source>
</reference>
<organism evidence="11 12">
    <name type="scientific">Saprolegnia parasitica (strain CBS 223.65)</name>
    <dbReference type="NCBI Taxonomy" id="695850"/>
    <lineage>
        <taxon>Eukaryota</taxon>
        <taxon>Sar</taxon>
        <taxon>Stramenopiles</taxon>
        <taxon>Oomycota</taxon>
        <taxon>Saprolegniomycetes</taxon>
        <taxon>Saprolegniales</taxon>
        <taxon>Saprolegniaceae</taxon>
        <taxon>Saprolegnia</taxon>
    </lineage>
</organism>
<evidence type="ECO:0000256" key="5">
    <source>
        <dbReference type="ARBA" id="ARBA00022777"/>
    </source>
</evidence>
<keyword evidence="2" id="KW-0723">Serine/threonine-protein kinase</keyword>
<dbReference type="OrthoDB" id="248923at2759"/>
<dbReference type="InterPro" id="IPR011009">
    <property type="entry name" value="Kinase-like_dom_sf"/>
</dbReference>
<evidence type="ECO:0000256" key="4">
    <source>
        <dbReference type="ARBA" id="ARBA00022741"/>
    </source>
</evidence>
<evidence type="ECO:0000313" key="11">
    <source>
        <dbReference type="EMBL" id="KDO33981.1"/>
    </source>
</evidence>
<dbReference type="PANTHER" id="PTHR44899">
    <property type="entry name" value="CAMK FAMILY PROTEIN KINASE"/>
    <property type="match status" value="1"/>
</dbReference>
<evidence type="ECO:0000256" key="1">
    <source>
        <dbReference type="ARBA" id="ARBA00012513"/>
    </source>
</evidence>
<proteinExistence type="predicted"/>
<dbReference type="EC" id="2.7.11.1" evidence="1"/>
<evidence type="ECO:0000256" key="2">
    <source>
        <dbReference type="ARBA" id="ARBA00022527"/>
    </source>
</evidence>
<evidence type="ECO:0000256" key="3">
    <source>
        <dbReference type="ARBA" id="ARBA00022679"/>
    </source>
</evidence>
<evidence type="ECO:0000313" key="12">
    <source>
        <dbReference type="Proteomes" id="UP000030745"/>
    </source>
</evidence>
<dbReference type="PROSITE" id="PS50011">
    <property type="entry name" value="PROTEIN_KINASE_DOM"/>
    <property type="match status" value="1"/>
</dbReference>
<evidence type="ECO:0000256" key="9">
    <source>
        <dbReference type="SAM" id="MobiDB-lite"/>
    </source>
</evidence>
<evidence type="ECO:0000259" key="10">
    <source>
        <dbReference type="PROSITE" id="PS50011"/>
    </source>
</evidence>
<feature type="domain" description="Protein kinase" evidence="10">
    <location>
        <begin position="6"/>
        <end position="260"/>
    </location>
</feature>
<dbReference type="SMART" id="SM00220">
    <property type="entry name" value="S_TKc"/>
    <property type="match status" value="1"/>
</dbReference>
<dbReference type="KEGG" id="spar:SPRG_01257"/>
<feature type="compositionally biased region" description="Basic residues" evidence="9">
    <location>
        <begin position="377"/>
        <end position="415"/>
    </location>
</feature>
<keyword evidence="3" id="KW-0808">Transferase</keyword>
<keyword evidence="12" id="KW-1185">Reference proteome</keyword>
<evidence type="ECO:0000256" key="8">
    <source>
        <dbReference type="ARBA" id="ARBA00048679"/>
    </source>
</evidence>
<dbReference type="InterPro" id="IPR051131">
    <property type="entry name" value="NEK_Ser/Thr_kinase_NIMA"/>
</dbReference>
<sequence length="424" mass="46710">MSLADFEDIRALGSGVYGDIYLCNTRATNDVVCVKRIALRDLSPPQRDVCWNEVSVAASLQHPNIVRHHGAFVDAETLAIVMEFCDGGDLAEWLYAHRADASEDALLLLFVQMALAVQHMHAANVLHRDLKPKNIFVFETGRLVVGDFGIAKCLESSSSLAETLIGSPAYMAPEIFEGKPYGLKADVWALGCILYELMAGRCPFRASSYPALVHKISAGDYDALAATMCRLPTRHLIAAMLAHDPNDRPSVESILTLPFLQPSLDEYLALAPGYLVKHPPTWLDILALQRSTLVPPPIAALGLAVDRPETIAGDLKQFVKAQHLGQHSLSVDARAIVQLRARQTAQRQCSKSKRGQKSPLPLPLCDIHLVDAQKQACHSRGRRPANRRRGRHASHRRCLRHPRSASGRCTRRLSRRGTATSEAR</sequence>
<keyword evidence="4" id="KW-0547">Nucleotide-binding</keyword>